<dbReference type="AlphaFoldDB" id="A0A371BIW2"/>
<dbReference type="Pfam" id="PF00877">
    <property type="entry name" value="NLPC_P60"/>
    <property type="match status" value="1"/>
</dbReference>
<dbReference type="OrthoDB" id="9813368at2"/>
<evidence type="ECO:0000256" key="1">
    <source>
        <dbReference type="ARBA" id="ARBA00007074"/>
    </source>
</evidence>
<dbReference type="Proteomes" id="UP000263833">
    <property type="component" value="Unassembled WGS sequence"/>
</dbReference>
<keyword evidence="3" id="KW-0378">Hydrolase</keyword>
<organism evidence="7 8">
    <name type="scientific">Sphingorhabdus pulchriflava</name>
    <dbReference type="NCBI Taxonomy" id="2292257"/>
    <lineage>
        <taxon>Bacteria</taxon>
        <taxon>Pseudomonadati</taxon>
        <taxon>Pseudomonadota</taxon>
        <taxon>Alphaproteobacteria</taxon>
        <taxon>Sphingomonadales</taxon>
        <taxon>Sphingomonadaceae</taxon>
        <taxon>Sphingorhabdus</taxon>
    </lineage>
</organism>
<gene>
    <name evidence="7" type="ORF">DXH95_09415</name>
</gene>
<evidence type="ECO:0000313" key="7">
    <source>
        <dbReference type="EMBL" id="RDV07532.1"/>
    </source>
</evidence>
<dbReference type="InterPro" id="IPR000064">
    <property type="entry name" value="NLP_P60_dom"/>
</dbReference>
<reference evidence="8" key="1">
    <citation type="submission" date="2018-08" db="EMBL/GenBank/DDBJ databases">
        <authorList>
            <person name="Kim S.-J."/>
            <person name="Jung G.-Y."/>
        </authorList>
    </citation>
    <scope>NUCLEOTIDE SEQUENCE [LARGE SCALE GENOMIC DNA]</scope>
    <source>
        <strain evidence="8">GY_G</strain>
    </source>
</reference>
<dbReference type="InterPro" id="IPR038765">
    <property type="entry name" value="Papain-like_cys_pep_sf"/>
</dbReference>
<evidence type="ECO:0000259" key="6">
    <source>
        <dbReference type="PROSITE" id="PS51935"/>
    </source>
</evidence>
<evidence type="ECO:0000313" key="8">
    <source>
        <dbReference type="Proteomes" id="UP000263833"/>
    </source>
</evidence>
<protein>
    <submittedName>
        <fullName evidence="7">Peptidoglycan endopeptidase</fullName>
    </submittedName>
</protein>
<keyword evidence="8" id="KW-1185">Reference proteome</keyword>
<dbReference type="SUPFAM" id="SSF54001">
    <property type="entry name" value="Cysteine proteinases"/>
    <property type="match status" value="1"/>
</dbReference>
<evidence type="ECO:0000256" key="4">
    <source>
        <dbReference type="ARBA" id="ARBA00022807"/>
    </source>
</evidence>
<feature type="region of interest" description="Disordered" evidence="5">
    <location>
        <begin position="1"/>
        <end position="26"/>
    </location>
</feature>
<dbReference type="Gene3D" id="3.90.1720.10">
    <property type="entry name" value="endopeptidase domain like (from Nostoc punctiforme)"/>
    <property type="match status" value="1"/>
</dbReference>
<comment type="caution">
    <text evidence="7">The sequence shown here is derived from an EMBL/GenBank/DDBJ whole genome shotgun (WGS) entry which is preliminary data.</text>
</comment>
<evidence type="ECO:0000256" key="2">
    <source>
        <dbReference type="ARBA" id="ARBA00022670"/>
    </source>
</evidence>
<evidence type="ECO:0000256" key="5">
    <source>
        <dbReference type="SAM" id="MobiDB-lite"/>
    </source>
</evidence>
<proteinExistence type="inferred from homology"/>
<dbReference type="PANTHER" id="PTHR47053:SF1">
    <property type="entry name" value="MUREIN DD-ENDOPEPTIDASE MEPH-RELATED"/>
    <property type="match status" value="1"/>
</dbReference>
<accession>A0A371BIW2</accession>
<evidence type="ECO:0000256" key="3">
    <source>
        <dbReference type="ARBA" id="ARBA00022801"/>
    </source>
</evidence>
<sequence>MADTAPPKQRATYRLSGHSIEGDKRTTPIRGDLADIKLAGKLFAPHYAVPMLRTGIAPVTEIHAEPHLSSMPVSALMHGEEFAVLDVAGEWAWGYCLHDDYLGYLRFADLGDDFTATHVVSAPATLLVATPSIKAPVLARYPMGAQIVCGEPSECGKFLACEGGWIPRVHLSEPGKVEGDPADLAEKLIGVPYSWGGRSGDALDCSGLVQLVFGLKGIKAPRDADMQQAGFGEELGADEKLQRGDLVFFPGHVGIMADESNLIHANGAAMAVSVEPLAEAAKRFAEHDEPVLARKRVTL</sequence>
<dbReference type="GO" id="GO:0006508">
    <property type="term" value="P:proteolysis"/>
    <property type="evidence" value="ECO:0007669"/>
    <property type="project" value="UniProtKB-KW"/>
</dbReference>
<dbReference type="InterPro" id="IPR041382">
    <property type="entry name" value="SH3_16"/>
</dbReference>
<keyword evidence="4" id="KW-0788">Thiol protease</keyword>
<dbReference type="Pfam" id="PF18348">
    <property type="entry name" value="SH3_16"/>
    <property type="match status" value="1"/>
</dbReference>
<dbReference type="RefSeq" id="WP_115549080.1">
    <property type="nucleotide sequence ID" value="NZ_QRGP01000001.1"/>
</dbReference>
<dbReference type="InterPro" id="IPR051202">
    <property type="entry name" value="Peptidase_C40"/>
</dbReference>
<comment type="similarity">
    <text evidence="1">Belongs to the peptidase C40 family.</text>
</comment>
<dbReference type="GO" id="GO:0008234">
    <property type="term" value="F:cysteine-type peptidase activity"/>
    <property type="evidence" value="ECO:0007669"/>
    <property type="project" value="UniProtKB-KW"/>
</dbReference>
<keyword evidence="2" id="KW-0645">Protease</keyword>
<dbReference type="PROSITE" id="PS51935">
    <property type="entry name" value="NLPC_P60"/>
    <property type="match status" value="1"/>
</dbReference>
<dbReference type="PANTHER" id="PTHR47053">
    <property type="entry name" value="MUREIN DD-ENDOPEPTIDASE MEPH-RELATED"/>
    <property type="match status" value="1"/>
</dbReference>
<dbReference type="EMBL" id="QRGP01000001">
    <property type="protein sequence ID" value="RDV07532.1"/>
    <property type="molecule type" value="Genomic_DNA"/>
</dbReference>
<feature type="domain" description="NlpC/P60" evidence="6">
    <location>
        <begin position="175"/>
        <end position="298"/>
    </location>
</feature>
<name>A0A371BIW2_9SPHN</name>